<reference evidence="9" key="1">
    <citation type="submission" date="2019-03" db="EMBL/GenBank/DDBJ databases">
        <title>Genome sequencing and reference-guided assembly of Black Bengal Goat (Capra hircus).</title>
        <authorList>
            <person name="Siddiki A.Z."/>
            <person name="Baten A."/>
            <person name="Billah M."/>
            <person name="Alam M.A.U."/>
            <person name="Shawrob K.S.M."/>
            <person name="Saha S."/>
            <person name="Chowdhury M."/>
            <person name="Rahman A.H."/>
            <person name="Stear M."/>
            <person name="Miah G."/>
            <person name="Das G.B."/>
            <person name="Hossain M.M."/>
            <person name="Kumkum M."/>
            <person name="Islam M.S."/>
            <person name="Mollah A.M."/>
            <person name="Ahsan A."/>
            <person name="Tusar F."/>
            <person name="Khan M.K.I."/>
        </authorList>
    </citation>
    <scope>NUCLEOTIDE SEQUENCE [LARGE SCALE GENOMIC DNA]</scope>
</reference>
<keyword evidence="5" id="KW-0472">Membrane</keyword>
<feature type="region of interest" description="Disordered" evidence="8">
    <location>
        <begin position="172"/>
        <end position="258"/>
    </location>
</feature>
<reference evidence="9" key="2">
    <citation type="submission" date="2025-08" db="UniProtKB">
        <authorList>
            <consortium name="Ensembl"/>
        </authorList>
    </citation>
    <scope>IDENTIFICATION</scope>
</reference>
<dbReference type="AlphaFoldDB" id="A0A8C2NAZ5"/>
<keyword evidence="7" id="KW-0449">Lipoprotein</keyword>
<dbReference type="Ensembl" id="ENSCHIT00010003332.1">
    <property type="protein sequence ID" value="ENSCHIP00010002450.1"/>
    <property type="gene ID" value="ENSCHIG00010001727.1"/>
</dbReference>
<sequence>MGCRLNKLEKRDDRRPGNIYSTLKRPQVETKIDVSYEYRFLEFTTLSAAELPRASAVRLASLRDLPTQLLELYQQGFSLVALHPFVQPTSEREKTPLEHIFRAILIKKTDRSQNADLPNEGYVLELDCCSSLDHLTDQKILPEFIKKIQEAASRGLKFVGVVPQYRCPGSPVGSCPPADDQDETQEPGRHGAAEDPGAADAAAGTDGSPEPGQGPRGGTPAAQQPGSSPGEGDGAESPARGTPEGPDADPLSEGPGEPLASKMEIFALFNKPKSPQKRRQYYPVTVPLRVSKNGPTVSGLDANWLEHMSDHFRKGGVLVNAVSWLGLVHDSLHDLTDGVFIFEAVSTEDSRAAQGYDAIVVEQWTVLDGVEVQTDYVPLLNSLAAYGWQLTCVLPTPVVRTTSFSGDSPETRCVTGRGNPEGNSVPGASGKPKKTRRTQKTSFPERETRRAVCPGRRTGPLPRARPPARRRPSPCRCCGCWVLVTRPRAVPCFSLAPGPCCCGEEQDIGRGGAPPPGFSPSVPIDAGDLETQREFCACAHFCRMSTKVFCGQLTGGGPLLRVTLISVSLAKSLPTCVVTCLCRPENSVEALSRCSSKAWRLPAAVTSSLSLLFLV</sequence>
<comment type="similarity">
    <text evidence="2">Belongs to the raftlin family.</text>
</comment>
<dbReference type="Pfam" id="PF15250">
    <property type="entry name" value="Raftlin"/>
    <property type="match status" value="1"/>
</dbReference>
<protein>
    <recommendedName>
        <fullName evidence="10">Raftlin, lipid raft linker 1</fullName>
    </recommendedName>
</protein>
<evidence type="ECO:0000256" key="2">
    <source>
        <dbReference type="ARBA" id="ARBA00006390"/>
    </source>
</evidence>
<dbReference type="InterPro" id="IPR028169">
    <property type="entry name" value="Raftlin"/>
</dbReference>
<keyword evidence="4" id="KW-0519">Myristate</keyword>
<evidence type="ECO:0000313" key="9">
    <source>
        <dbReference type="Ensembl" id="ENSCHIP00010002450.1"/>
    </source>
</evidence>
<evidence type="ECO:0000256" key="4">
    <source>
        <dbReference type="ARBA" id="ARBA00022707"/>
    </source>
</evidence>
<dbReference type="PANTHER" id="PTHR17601">
    <property type="entry name" value="RAFTLIN-RELATED"/>
    <property type="match status" value="1"/>
</dbReference>
<evidence type="ECO:0000256" key="1">
    <source>
        <dbReference type="ARBA" id="ARBA00004193"/>
    </source>
</evidence>
<organism evidence="9">
    <name type="scientific">Capra hircus</name>
    <name type="common">Goat</name>
    <dbReference type="NCBI Taxonomy" id="9925"/>
    <lineage>
        <taxon>Eukaryota</taxon>
        <taxon>Metazoa</taxon>
        <taxon>Chordata</taxon>
        <taxon>Craniata</taxon>
        <taxon>Vertebrata</taxon>
        <taxon>Euteleostomi</taxon>
        <taxon>Mammalia</taxon>
        <taxon>Eutheria</taxon>
        <taxon>Laurasiatheria</taxon>
        <taxon>Artiodactyla</taxon>
        <taxon>Ruminantia</taxon>
        <taxon>Pecora</taxon>
        <taxon>Bovidae</taxon>
        <taxon>Caprinae</taxon>
        <taxon>Capra</taxon>
    </lineage>
</organism>
<feature type="compositionally biased region" description="Low complexity" evidence="8">
    <location>
        <begin position="194"/>
        <end position="207"/>
    </location>
</feature>
<feature type="region of interest" description="Disordered" evidence="8">
    <location>
        <begin position="404"/>
        <end position="473"/>
    </location>
</feature>
<dbReference type="PANTHER" id="PTHR17601:SF3">
    <property type="entry name" value="RAFTLIN"/>
    <property type="match status" value="1"/>
</dbReference>
<keyword evidence="6" id="KW-0564">Palmitate</keyword>
<evidence type="ECO:0000256" key="8">
    <source>
        <dbReference type="SAM" id="MobiDB-lite"/>
    </source>
</evidence>
<evidence type="ECO:0000256" key="5">
    <source>
        <dbReference type="ARBA" id="ARBA00023136"/>
    </source>
</evidence>
<dbReference type="GO" id="GO:0005886">
    <property type="term" value="C:plasma membrane"/>
    <property type="evidence" value="ECO:0007669"/>
    <property type="project" value="UniProtKB-SubCell"/>
</dbReference>
<proteinExistence type="inferred from homology"/>
<keyword evidence="3" id="KW-1003">Cell membrane</keyword>
<name>A0A8C2NAZ5_CAPHI</name>
<evidence type="ECO:0000256" key="7">
    <source>
        <dbReference type="ARBA" id="ARBA00023288"/>
    </source>
</evidence>
<evidence type="ECO:0008006" key="10">
    <source>
        <dbReference type="Google" id="ProtNLM"/>
    </source>
</evidence>
<evidence type="ECO:0000256" key="3">
    <source>
        <dbReference type="ARBA" id="ARBA00022475"/>
    </source>
</evidence>
<comment type="subcellular location">
    <subcellularLocation>
        <location evidence="1">Cell membrane</location>
        <topology evidence="1">Lipid-anchor</topology>
    </subcellularLocation>
</comment>
<accession>A0A8C2NAZ5</accession>
<evidence type="ECO:0000256" key="6">
    <source>
        <dbReference type="ARBA" id="ARBA00023139"/>
    </source>
</evidence>